<accession>A0A9P7GJ59</accession>
<organism evidence="2 3">
    <name type="scientific">Sphagnurus paluster</name>
    <dbReference type="NCBI Taxonomy" id="117069"/>
    <lineage>
        <taxon>Eukaryota</taxon>
        <taxon>Fungi</taxon>
        <taxon>Dikarya</taxon>
        <taxon>Basidiomycota</taxon>
        <taxon>Agaricomycotina</taxon>
        <taxon>Agaricomycetes</taxon>
        <taxon>Agaricomycetidae</taxon>
        <taxon>Agaricales</taxon>
        <taxon>Tricholomatineae</taxon>
        <taxon>Lyophyllaceae</taxon>
        <taxon>Sphagnurus</taxon>
    </lineage>
</organism>
<evidence type="ECO:0000313" key="3">
    <source>
        <dbReference type="Proteomes" id="UP000717328"/>
    </source>
</evidence>
<dbReference type="OrthoDB" id="2633096at2759"/>
<name>A0A9P7GJ59_9AGAR</name>
<reference evidence="2" key="2">
    <citation type="submission" date="2021-10" db="EMBL/GenBank/DDBJ databases">
        <title>Phylogenomics reveals ancestral predisposition of the termite-cultivated fungus Termitomyces towards a domesticated lifestyle.</title>
        <authorList>
            <person name="Auxier B."/>
            <person name="Grum-Grzhimaylo A."/>
            <person name="Cardenas M.E."/>
            <person name="Lodge J.D."/>
            <person name="Laessoe T."/>
            <person name="Pedersen O."/>
            <person name="Smith M.E."/>
            <person name="Kuyper T.W."/>
            <person name="Franco-Molano E.A."/>
            <person name="Baroni T.J."/>
            <person name="Aanen D.K."/>
        </authorList>
    </citation>
    <scope>NUCLEOTIDE SEQUENCE</scope>
    <source>
        <strain evidence="2">D49</strain>
    </source>
</reference>
<dbReference type="AlphaFoldDB" id="A0A9P7GJ59"/>
<gene>
    <name evidence="2" type="ORF">H0H81_010244</name>
</gene>
<keyword evidence="3" id="KW-1185">Reference proteome</keyword>
<sequence>MSSSKSTQAKAKNASKPKKIASSSNDDWLPAEYAAYGGTGRAGPAKRNTGDVEGSKKRSPEEPPSGQGVSKRAAIEAAKDQPYAEARAGVVPYADVLARFEQHFCHYCTNPVLPNALRDCHNCGAILCEGENVGLGCIAKGTIRAGNAAFLCPDCVAKGSTTTSMSVVYRMNRSGTKTYAKLGWPLLLVSIKLANLTSVPLDFAEHLTRNEYALTPDQLKVYNAELRGGGAGSQKMKEECRQFIQKSGVHGQPANTIVILDSHSDPYTGLLQTALTSEHYHNPATVLHGTLGPKLMNEMLKASRASRGWSEDVKTITGKQPWPDFTPTLRGGWRVMIVLACGSTMSVKDSWDNLCDLITRNELDLIVGFTEPSMMPHYVHEFVVRLIQLLSTEGPLRNKGLPDLFRTVSMAVVDSQVVFKLHNVVALYRSQNGQMQAHEFGLHQQGRPFGLVLDRCANCHAQKERGNIVGITRIDDHGNNTGRIRCTVCGWRSFWLKDKDLEGLVDTVHRQARSLYCHPYPTSAALLAKFANGTIPSPGTD</sequence>
<dbReference type="Proteomes" id="UP000717328">
    <property type="component" value="Unassembled WGS sequence"/>
</dbReference>
<feature type="compositionally biased region" description="Basic and acidic residues" evidence="1">
    <location>
        <begin position="48"/>
        <end position="61"/>
    </location>
</feature>
<feature type="region of interest" description="Disordered" evidence="1">
    <location>
        <begin position="1"/>
        <end position="76"/>
    </location>
</feature>
<proteinExistence type="predicted"/>
<evidence type="ECO:0000256" key="1">
    <source>
        <dbReference type="SAM" id="MobiDB-lite"/>
    </source>
</evidence>
<reference evidence="2" key="1">
    <citation type="submission" date="2021-02" db="EMBL/GenBank/DDBJ databases">
        <authorList>
            <person name="Nieuwenhuis M."/>
            <person name="Van De Peppel L.J.J."/>
        </authorList>
    </citation>
    <scope>NUCLEOTIDE SEQUENCE</scope>
    <source>
        <strain evidence="2">D49</strain>
    </source>
</reference>
<evidence type="ECO:0000313" key="2">
    <source>
        <dbReference type="EMBL" id="KAG5651008.1"/>
    </source>
</evidence>
<feature type="compositionally biased region" description="Polar residues" evidence="1">
    <location>
        <begin position="1"/>
        <end position="10"/>
    </location>
</feature>
<dbReference type="EMBL" id="JABCKI010000318">
    <property type="protein sequence ID" value="KAG5651008.1"/>
    <property type="molecule type" value="Genomic_DNA"/>
</dbReference>
<comment type="caution">
    <text evidence="2">The sequence shown here is derived from an EMBL/GenBank/DDBJ whole genome shotgun (WGS) entry which is preliminary data.</text>
</comment>
<protein>
    <submittedName>
        <fullName evidence="2">Uncharacterized protein</fullName>
    </submittedName>
</protein>